<evidence type="ECO:0000313" key="2">
    <source>
        <dbReference type="RefSeq" id="XP_033173392.1"/>
    </source>
</evidence>
<evidence type="ECO:0000313" key="1">
    <source>
        <dbReference type="Proteomes" id="UP000515162"/>
    </source>
</evidence>
<keyword evidence="1" id="KW-1185">Reference proteome</keyword>
<proteinExistence type="predicted"/>
<dbReference type="AlphaFoldDB" id="A0A6P8L5Z6"/>
<accession>A0A6P8L5Z6</accession>
<dbReference type="Proteomes" id="UP000515162">
    <property type="component" value="Chromosome 2L"/>
</dbReference>
<organism evidence="1 2">
    <name type="scientific">Drosophila mauritiana</name>
    <name type="common">Fruit fly</name>
    <dbReference type="NCBI Taxonomy" id="7226"/>
    <lineage>
        <taxon>Eukaryota</taxon>
        <taxon>Metazoa</taxon>
        <taxon>Ecdysozoa</taxon>
        <taxon>Arthropoda</taxon>
        <taxon>Hexapoda</taxon>
        <taxon>Insecta</taxon>
        <taxon>Pterygota</taxon>
        <taxon>Neoptera</taxon>
        <taxon>Endopterygota</taxon>
        <taxon>Diptera</taxon>
        <taxon>Brachycera</taxon>
        <taxon>Muscomorpha</taxon>
        <taxon>Ephydroidea</taxon>
        <taxon>Drosophilidae</taxon>
        <taxon>Drosophila</taxon>
        <taxon>Sophophora</taxon>
    </lineage>
</organism>
<dbReference type="GeneID" id="117150553"/>
<gene>
    <name evidence="2" type="primary">LOC117150553</name>
</gene>
<sequence length="287" mass="33244">MDEFGVFDYKRPASATDPDWRTSYYRGHRHITDLRMGNKLNAKFADKGIYVKDPLLSEKPTSECMANYVWQYNDPNALRNPSLNMKTQYMKPFEEGFLRFVKRKMKPISSVSHESYVLKELPEEQEILPVTMPTPVAATKLVIDRSEASYSKYLDPSSTTYNLSYVRWGPEDLCGGVAAHDNITYWNWTEKMPPIQKVSREEDPTMCDEGNTHNCPKRRCEFQNLTKRVPHSGMVTEVRANFTDPQFRRVEFDPEVKPILVHEEVTPFAEKSEYGIYGSGEPVIKYV</sequence>
<name>A0A6P8L5Z6_DROMA</name>
<reference evidence="2" key="1">
    <citation type="submission" date="2025-08" db="UniProtKB">
        <authorList>
            <consortium name="RefSeq"/>
        </authorList>
    </citation>
    <scope>IDENTIFICATION</scope>
    <source>
        <strain evidence="2">Mau12</strain>
        <tissue evidence="2">Whole Body</tissue>
    </source>
</reference>
<dbReference type="RefSeq" id="XP_033173392.1">
    <property type="nucleotide sequence ID" value="XM_033317501.1"/>
</dbReference>
<protein>
    <submittedName>
        <fullName evidence="2">Uncharacterized protein LOC117150553</fullName>
    </submittedName>
</protein>